<proteinExistence type="predicted"/>
<dbReference type="AlphaFoldDB" id="A0A3E0HIM9"/>
<evidence type="ECO:0000259" key="2">
    <source>
        <dbReference type="PROSITE" id="PS50043"/>
    </source>
</evidence>
<dbReference type="SMART" id="SM00421">
    <property type="entry name" value="HTH_LUXR"/>
    <property type="match status" value="1"/>
</dbReference>
<sequence>MAGRMMDIIAAAAWADVATQHGLSLREREVLVLSAAGSGTSDIARRLHLSVKIVRNRVSAVLAKLGMPDRAWAIAWARSAGLGPPEDGR</sequence>
<organism evidence="3 4">
    <name type="scientific">Kutzneria buriramensis</name>
    <dbReference type="NCBI Taxonomy" id="1045776"/>
    <lineage>
        <taxon>Bacteria</taxon>
        <taxon>Bacillati</taxon>
        <taxon>Actinomycetota</taxon>
        <taxon>Actinomycetes</taxon>
        <taxon>Pseudonocardiales</taxon>
        <taxon>Pseudonocardiaceae</taxon>
        <taxon>Kutzneria</taxon>
    </lineage>
</organism>
<dbReference type="SUPFAM" id="SSF46894">
    <property type="entry name" value="C-terminal effector domain of the bipartite response regulators"/>
    <property type="match status" value="1"/>
</dbReference>
<dbReference type="InterPro" id="IPR016032">
    <property type="entry name" value="Sig_transdc_resp-reg_C-effctor"/>
</dbReference>
<protein>
    <submittedName>
        <fullName evidence="3">Regulatory LuxR family protein</fullName>
    </submittedName>
</protein>
<keyword evidence="1" id="KW-0238">DNA-binding</keyword>
<dbReference type="EMBL" id="QUNO01000007">
    <property type="protein sequence ID" value="REH46210.1"/>
    <property type="molecule type" value="Genomic_DNA"/>
</dbReference>
<comment type="caution">
    <text evidence="3">The sequence shown here is derived from an EMBL/GenBank/DDBJ whole genome shotgun (WGS) entry which is preliminary data.</text>
</comment>
<dbReference type="Gene3D" id="1.10.10.10">
    <property type="entry name" value="Winged helix-like DNA-binding domain superfamily/Winged helix DNA-binding domain"/>
    <property type="match status" value="1"/>
</dbReference>
<evidence type="ECO:0000256" key="1">
    <source>
        <dbReference type="ARBA" id="ARBA00023125"/>
    </source>
</evidence>
<feature type="domain" description="HTH luxR-type" evidence="2">
    <location>
        <begin position="16"/>
        <end position="81"/>
    </location>
</feature>
<name>A0A3E0HIM9_9PSEU</name>
<dbReference type="GO" id="GO:0006355">
    <property type="term" value="P:regulation of DNA-templated transcription"/>
    <property type="evidence" value="ECO:0007669"/>
    <property type="project" value="InterPro"/>
</dbReference>
<dbReference type="InterPro" id="IPR039420">
    <property type="entry name" value="WalR-like"/>
</dbReference>
<dbReference type="GO" id="GO:0003677">
    <property type="term" value="F:DNA binding"/>
    <property type="evidence" value="ECO:0007669"/>
    <property type="project" value="UniProtKB-KW"/>
</dbReference>
<dbReference type="CDD" id="cd06170">
    <property type="entry name" value="LuxR_C_like"/>
    <property type="match status" value="1"/>
</dbReference>
<dbReference type="PROSITE" id="PS50043">
    <property type="entry name" value="HTH_LUXR_2"/>
    <property type="match status" value="1"/>
</dbReference>
<dbReference type="InterPro" id="IPR036388">
    <property type="entry name" value="WH-like_DNA-bd_sf"/>
</dbReference>
<accession>A0A3E0HIM9</accession>
<dbReference type="Pfam" id="PF00196">
    <property type="entry name" value="GerE"/>
    <property type="match status" value="1"/>
</dbReference>
<evidence type="ECO:0000313" key="3">
    <source>
        <dbReference type="EMBL" id="REH46210.1"/>
    </source>
</evidence>
<dbReference type="PANTHER" id="PTHR43214">
    <property type="entry name" value="TWO-COMPONENT RESPONSE REGULATOR"/>
    <property type="match status" value="1"/>
</dbReference>
<dbReference type="Proteomes" id="UP000256269">
    <property type="component" value="Unassembled WGS sequence"/>
</dbReference>
<reference evidence="3 4" key="1">
    <citation type="submission" date="2018-08" db="EMBL/GenBank/DDBJ databases">
        <title>Genomic Encyclopedia of Archaeal and Bacterial Type Strains, Phase II (KMG-II): from individual species to whole genera.</title>
        <authorList>
            <person name="Goeker M."/>
        </authorList>
    </citation>
    <scope>NUCLEOTIDE SEQUENCE [LARGE SCALE GENOMIC DNA]</scope>
    <source>
        <strain evidence="3 4">DSM 45791</strain>
    </source>
</reference>
<keyword evidence="4" id="KW-1185">Reference proteome</keyword>
<gene>
    <name evidence="3" type="ORF">BCF44_107343</name>
</gene>
<dbReference type="InterPro" id="IPR000792">
    <property type="entry name" value="Tscrpt_reg_LuxR_C"/>
</dbReference>
<dbReference type="PRINTS" id="PR00038">
    <property type="entry name" value="HTHLUXR"/>
</dbReference>
<evidence type="ECO:0000313" key="4">
    <source>
        <dbReference type="Proteomes" id="UP000256269"/>
    </source>
</evidence>